<evidence type="ECO:0000259" key="3">
    <source>
        <dbReference type="SMART" id="SM00903"/>
    </source>
</evidence>
<dbReference type="RefSeq" id="WP_142642796.1">
    <property type="nucleotide sequence ID" value="NZ_VDGI01000012.1"/>
</dbReference>
<accession>A0A544TQ91</accession>
<feature type="domain" description="Flavin reductase like" evidence="3">
    <location>
        <begin position="10"/>
        <end position="151"/>
    </location>
</feature>
<protein>
    <submittedName>
        <fullName evidence="4">Flavin reductase family protein</fullName>
    </submittedName>
</protein>
<dbReference type="InterPro" id="IPR002563">
    <property type="entry name" value="Flavin_Rdtase-like_dom"/>
</dbReference>
<name>A0A544TQ91_9BACI</name>
<dbReference type="InterPro" id="IPR050268">
    <property type="entry name" value="NADH-dep_flavin_reductase"/>
</dbReference>
<evidence type="ECO:0000256" key="2">
    <source>
        <dbReference type="ARBA" id="ARBA00023002"/>
    </source>
</evidence>
<keyword evidence="5" id="KW-1185">Reference proteome</keyword>
<dbReference type="InterPro" id="IPR012349">
    <property type="entry name" value="Split_barrel_FMN-bd"/>
</dbReference>
<dbReference type="SMART" id="SM00903">
    <property type="entry name" value="Flavin_Reduct"/>
    <property type="match status" value="1"/>
</dbReference>
<dbReference type="Pfam" id="PF01613">
    <property type="entry name" value="Flavin_Reduct"/>
    <property type="match status" value="1"/>
</dbReference>
<dbReference type="PANTHER" id="PTHR30466:SF11">
    <property type="entry name" value="FLAVIN-DEPENDENT MONOOXYGENASE, REDUCTASE SUBUNIT HSAB"/>
    <property type="match status" value="1"/>
</dbReference>
<reference evidence="4 5" key="1">
    <citation type="submission" date="2019-06" db="EMBL/GenBank/DDBJ databases">
        <title>Psychrobacillus vulpis sp. nov., a new species isolated from feces of a red fox that inhabits in The Tablas de Daimiel Natural Park, Albacete, Spain.</title>
        <authorList>
            <person name="Rodriguez M."/>
            <person name="Reina J.C."/>
            <person name="Bejar V."/>
            <person name="Llamas I."/>
        </authorList>
    </citation>
    <scope>NUCLEOTIDE SEQUENCE [LARGE SCALE GENOMIC DNA]</scope>
    <source>
        <strain evidence="4 5">Z8</strain>
    </source>
</reference>
<dbReference type="SUPFAM" id="SSF50475">
    <property type="entry name" value="FMN-binding split barrel"/>
    <property type="match status" value="1"/>
</dbReference>
<dbReference type="PANTHER" id="PTHR30466">
    <property type="entry name" value="FLAVIN REDUCTASE"/>
    <property type="match status" value="1"/>
</dbReference>
<proteinExistence type="inferred from homology"/>
<comment type="similarity">
    <text evidence="1">Belongs to the non-flavoprotein flavin reductase family.</text>
</comment>
<dbReference type="GO" id="GO:0042602">
    <property type="term" value="F:riboflavin reductase (NADPH) activity"/>
    <property type="evidence" value="ECO:0007669"/>
    <property type="project" value="TreeGrafter"/>
</dbReference>
<dbReference type="Proteomes" id="UP000316626">
    <property type="component" value="Unassembled WGS sequence"/>
</dbReference>
<dbReference type="Gene3D" id="2.30.110.10">
    <property type="entry name" value="Electron Transport, Fmn-binding Protein, Chain A"/>
    <property type="match status" value="1"/>
</dbReference>
<evidence type="ECO:0000313" key="4">
    <source>
        <dbReference type="EMBL" id="TQR19602.1"/>
    </source>
</evidence>
<dbReference type="GO" id="GO:0010181">
    <property type="term" value="F:FMN binding"/>
    <property type="evidence" value="ECO:0007669"/>
    <property type="project" value="InterPro"/>
</dbReference>
<evidence type="ECO:0000313" key="5">
    <source>
        <dbReference type="Proteomes" id="UP000316626"/>
    </source>
</evidence>
<dbReference type="OrthoDB" id="9792858at2"/>
<keyword evidence="2" id="KW-0560">Oxidoreductase</keyword>
<dbReference type="EMBL" id="VDGI01000012">
    <property type="protein sequence ID" value="TQR19602.1"/>
    <property type="molecule type" value="Genomic_DNA"/>
</dbReference>
<sequence>MDVRELRNCFGQFATGVTVITWNDDQGARYGITVNSFTSVSLDPALVLVSIAKSAKACEALKNRPFVINVLSESQEPYAWQFAGRPNENLVVEWEIDSKNSPRLKDALATIECVPWAEYEGGDHILYVGKVVDFSYSNADSLLFFRGKFLKTENNQIVVNN</sequence>
<evidence type="ECO:0000256" key="1">
    <source>
        <dbReference type="ARBA" id="ARBA00008898"/>
    </source>
</evidence>
<gene>
    <name evidence="4" type="ORF">FG384_11770</name>
</gene>
<organism evidence="4 5">
    <name type="scientific">Psychrobacillus vulpis</name>
    <dbReference type="NCBI Taxonomy" id="2325572"/>
    <lineage>
        <taxon>Bacteria</taxon>
        <taxon>Bacillati</taxon>
        <taxon>Bacillota</taxon>
        <taxon>Bacilli</taxon>
        <taxon>Bacillales</taxon>
        <taxon>Bacillaceae</taxon>
        <taxon>Psychrobacillus</taxon>
    </lineage>
</organism>
<comment type="caution">
    <text evidence="4">The sequence shown here is derived from an EMBL/GenBank/DDBJ whole genome shotgun (WGS) entry which is preliminary data.</text>
</comment>
<dbReference type="AlphaFoldDB" id="A0A544TQ91"/>